<organism evidence="5 6">
    <name type="scientific">Parasynechococcus marenigrum (strain WH8102)</name>
    <dbReference type="NCBI Taxonomy" id="84588"/>
    <lineage>
        <taxon>Bacteria</taxon>
        <taxon>Bacillati</taxon>
        <taxon>Cyanobacteriota</taxon>
        <taxon>Cyanophyceae</taxon>
        <taxon>Synechococcales</taxon>
        <taxon>Prochlorococcaceae</taxon>
        <taxon>Parasynechococcus</taxon>
        <taxon>Parasynechococcus marenigrum</taxon>
    </lineage>
</organism>
<gene>
    <name evidence="5" type="ordered locus">SYNW0346</name>
</gene>
<dbReference type="GO" id="GO:0070043">
    <property type="term" value="F:rRNA (guanine-N7-)-methyltransferase activity"/>
    <property type="evidence" value="ECO:0007669"/>
    <property type="project" value="TreeGrafter"/>
</dbReference>
<evidence type="ECO:0000256" key="3">
    <source>
        <dbReference type="PROSITE-ProRule" id="PRU00529"/>
    </source>
</evidence>
<keyword evidence="2" id="KW-0808">Transferase</keyword>
<dbReference type="PROSITE" id="PS51165">
    <property type="entry name" value="THUMP"/>
    <property type="match status" value="1"/>
</dbReference>
<dbReference type="eggNOG" id="COG0116">
    <property type="taxonomic scope" value="Bacteria"/>
</dbReference>
<dbReference type="InterPro" id="IPR002052">
    <property type="entry name" value="DNA_methylase_N6_adenine_CS"/>
</dbReference>
<evidence type="ECO:0000259" key="4">
    <source>
        <dbReference type="PROSITE" id="PS51165"/>
    </source>
</evidence>
<reference evidence="5 6" key="1">
    <citation type="journal article" date="2003" name="Nature">
        <title>The genome of a motile marine Synechococcus.</title>
        <authorList>
            <person name="Palenik B."/>
            <person name="Brahamsha B."/>
            <person name="Larimer F."/>
            <person name="Land M."/>
            <person name="Hauser L."/>
            <person name="Chain P."/>
            <person name="Lamerdin J."/>
            <person name="Regala W."/>
            <person name="Allen E.A."/>
            <person name="McCarren J."/>
            <person name="Paulsen I."/>
            <person name="Dufresne A."/>
            <person name="Partensky F."/>
            <person name="Webb E."/>
            <person name="Waterbury J."/>
        </authorList>
    </citation>
    <scope>NUCLEOTIDE SEQUENCE [LARGE SCALE GENOMIC DNA]</scope>
    <source>
        <strain evidence="5 6">WH8102</strain>
    </source>
</reference>
<dbReference type="CDD" id="cd11715">
    <property type="entry name" value="THUMP_AdoMetMT"/>
    <property type="match status" value="1"/>
</dbReference>
<accession>Q7U9B2</accession>
<evidence type="ECO:0000256" key="1">
    <source>
        <dbReference type="ARBA" id="ARBA00022603"/>
    </source>
</evidence>
<dbReference type="AlphaFoldDB" id="Q7U9B2"/>
<keyword evidence="1 5" id="KW-0489">Methyltransferase</keyword>
<evidence type="ECO:0000256" key="2">
    <source>
        <dbReference type="ARBA" id="ARBA00022679"/>
    </source>
</evidence>
<dbReference type="Gene3D" id="3.30.2130.30">
    <property type="match status" value="1"/>
</dbReference>
<dbReference type="KEGG" id="syw:SYNW0346"/>
<dbReference type="PROSITE" id="PS01261">
    <property type="entry name" value="UPF0020"/>
    <property type="match status" value="1"/>
</dbReference>
<dbReference type="PANTHER" id="PTHR47313">
    <property type="entry name" value="RIBOSOMAL RNA LARGE SUBUNIT METHYLTRANSFERASE K/L"/>
    <property type="match status" value="1"/>
</dbReference>
<evidence type="ECO:0000313" key="5">
    <source>
        <dbReference type="EMBL" id="CAE06861.1"/>
    </source>
</evidence>
<protein>
    <submittedName>
        <fullName evidence="5">RNA methylase family UPF0020</fullName>
    </submittedName>
</protein>
<dbReference type="PROSITE" id="PS00092">
    <property type="entry name" value="N6_MTASE"/>
    <property type="match status" value="1"/>
</dbReference>
<dbReference type="SUPFAM" id="SSF53335">
    <property type="entry name" value="S-adenosyl-L-methionine-dependent methyltransferases"/>
    <property type="match status" value="1"/>
</dbReference>
<dbReference type="PANTHER" id="PTHR47313:SF1">
    <property type="entry name" value="RIBOSOMAL RNA LARGE SUBUNIT METHYLTRANSFERASE K_L"/>
    <property type="match status" value="1"/>
</dbReference>
<keyword evidence="6" id="KW-1185">Reference proteome</keyword>
<dbReference type="Pfam" id="PF02926">
    <property type="entry name" value="THUMP"/>
    <property type="match status" value="1"/>
</dbReference>
<dbReference type="InterPro" id="IPR029063">
    <property type="entry name" value="SAM-dependent_MTases_sf"/>
</dbReference>
<proteinExistence type="predicted"/>
<dbReference type="GO" id="GO:0003723">
    <property type="term" value="F:RNA binding"/>
    <property type="evidence" value="ECO:0007669"/>
    <property type="project" value="UniProtKB-UniRule"/>
</dbReference>
<dbReference type="InterPro" id="IPR054170">
    <property type="entry name" value="RlmL_1st"/>
</dbReference>
<dbReference type="InterPro" id="IPR053943">
    <property type="entry name" value="RlmKL-like_Mtase_CS"/>
</dbReference>
<dbReference type="SMART" id="SM00981">
    <property type="entry name" value="THUMP"/>
    <property type="match status" value="1"/>
</dbReference>
<dbReference type="Pfam" id="PF22020">
    <property type="entry name" value="RlmL_1st"/>
    <property type="match status" value="1"/>
</dbReference>
<dbReference type="HOGENOM" id="CLU_032119_3_0_3"/>
<dbReference type="Pfam" id="PF01170">
    <property type="entry name" value="UPF0020"/>
    <property type="match status" value="1"/>
</dbReference>
<dbReference type="STRING" id="84588.SYNW0346"/>
<keyword evidence="3" id="KW-0694">RNA-binding</keyword>
<feature type="domain" description="THUMP" evidence="4">
    <location>
        <begin position="56"/>
        <end position="168"/>
    </location>
</feature>
<dbReference type="GO" id="GO:0008990">
    <property type="term" value="F:rRNA (guanine-N2-)-methyltransferase activity"/>
    <property type="evidence" value="ECO:0007669"/>
    <property type="project" value="TreeGrafter"/>
</dbReference>
<sequence>MVTWSTTVLGRGNRLNGVAVLPQGLETLGCDELVALGAHGVQPLRRAAAFQADMACLYRLHLQARLPFRLLREMAVFPCQGRADLYDGISNALNWEQWLHPSMSFRVDVTGTAPGLNHSHYSALQVKNTLVDLQRELWGERSSIDLAHPDLALHLHLNRGGAVLSLDGSGVSLHRRGYRAAMGAAPLKENLAAGLIQLTGWDGRMPLVDPFCGSGILLIEAVTMALQQAPGLGRQFGLEGWADFDRELWEREHARARQRRRSDLDLAPVVGYEQDPLIADQARDNIRAAGLDGLISIHSGSFEQQTLPPGPGLLVCNPPYGHRVGSEDDLEQLYRLLGSFVREQASGWQLWLLSGNASLTGALRLKASRRIPVSNGGIDCRWLNYGIR</sequence>
<evidence type="ECO:0000313" key="6">
    <source>
        <dbReference type="Proteomes" id="UP000001422"/>
    </source>
</evidence>
<dbReference type="Proteomes" id="UP000001422">
    <property type="component" value="Chromosome"/>
</dbReference>
<dbReference type="InterPro" id="IPR000241">
    <property type="entry name" value="RlmKL-like_Mtase"/>
</dbReference>
<name>Q7U9B2_PARMW</name>
<dbReference type="EMBL" id="BX569689">
    <property type="protein sequence ID" value="CAE06861.1"/>
    <property type="molecule type" value="Genomic_DNA"/>
</dbReference>
<dbReference type="Gene3D" id="3.40.50.150">
    <property type="entry name" value="Vaccinia Virus protein VP39"/>
    <property type="match status" value="1"/>
</dbReference>
<dbReference type="InterPro" id="IPR004114">
    <property type="entry name" value="THUMP_dom"/>
</dbReference>